<comment type="cofactor">
    <cofactor evidence="1 11">
        <name>FAD</name>
        <dbReference type="ChEBI" id="CHEBI:57692"/>
    </cofactor>
</comment>
<dbReference type="Proteomes" id="UP000215559">
    <property type="component" value="Unassembled WGS sequence"/>
</dbReference>
<evidence type="ECO:0000256" key="12">
    <source>
        <dbReference type="SAM" id="MobiDB-lite"/>
    </source>
</evidence>
<evidence type="ECO:0000256" key="2">
    <source>
        <dbReference type="ARBA" id="ARBA00004950"/>
    </source>
</evidence>
<keyword evidence="7 11" id="KW-0274">FAD</keyword>
<dbReference type="PRINTS" id="PR00368">
    <property type="entry name" value="FADPNR"/>
</dbReference>
<dbReference type="Pfam" id="PF00890">
    <property type="entry name" value="FAD_binding_2"/>
    <property type="match status" value="1"/>
</dbReference>
<evidence type="ECO:0000256" key="5">
    <source>
        <dbReference type="ARBA" id="ARBA00022630"/>
    </source>
</evidence>
<evidence type="ECO:0000256" key="7">
    <source>
        <dbReference type="ARBA" id="ARBA00022827"/>
    </source>
</evidence>
<evidence type="ECO:0000256" key="3">
    <source>
        <dbReference type="ARBA" id="ARBA00008562"/>
    </source>
</evidence>
<dbReference type="InterPro" id="IPR037099">
    <property type="entry name" value="Fum_R/Succ_DH_flav-like_C_sf"/>
</dbReference>
<dbReference type="GO" id="GO:0005737">
    <property type="term" value="C:cytoplasm"/>
    <property type="evidence" value="ECO:0007669"/>
    <property type="project" value="UniProtKB-SubCell"/>
</dbReference>
<evidence type="ECO:0000259" key="14">
    <source>
        <dbReference type="Pfam" id="PF02910"/>
    </source>
</evidence>
<name>A0A235BU09_UNCW3</name>
<comment type="catalytic activity">
    <reaction evidence="9">
        <text>L-aspartate + O2 = iminosuccinate + H2O2</text>
        <dbReference type="Rhea" id="RHEA:25876"/>
        <dbReference type="ChEBI" id="CHEBI:15379"/>
        <dbReference type="ChEBI" id="CHEBI:16240"/>
        <dbReference type="ChEBI" id="CHEBI:29991"/>
        <dbReference type="ChEBI" id="CHEBI:77875"/>
        <dbReference type="EC" id="1.4.3.16"/>
    </reaction>
    <physiologicalReaction direction="left-to-right" evidence="9">
        <dbReference type="Rhea" id="RHEA:25877"/>
    </physiologicalReaction>
</comment>
<gene>
    <name evidence="15" type="primary">nadB</name>
    <name evidence="15" type="ORF">CH330_04770</name>
</gene>
<evidence type="ECO:0000256" key="9">
    <source>
        <dbReference type="ARBA" id="ARBA00048305"/>
    </source>
</evidence>
<protein>
    <recommendedName>
        <fullName evidence="4 10">L-aspartate oxidase</fullName>
        <ecNumber evidence="4 10">1.4.3.16</ecNumber>
    </recommendedName>
</protein>
<evidence type="ECO:0000259" key="13">
    <source>
        <dbReference type="Pfam" id="PF00890"/>
    </source>
</evidence>
<dbReference type="Gene3D" id="3.90.700.10">
    <property type="entry name" value="Succinate dehydrogenase/fumarate reductase flavoprotein, catalytic domain"/>
    <property type="match status" value="1"/>
</dbReference>
<comment type="subcellular location">
    <subcellularLocation>
        <location evidence="11">Cytoplasm</location>
    </subcellularLocation>
</comment>
<dbReference type="Pfam" id="PF02910">
    <property type="entry name" value="Succ_DH_flav_C"/>
    <property type="match status" value="1"/>
</dbReference>
<sequence>METFRFDYLVIGSGIAGLWFAYKTSRHGSVLVITKKEDTESNTNYAQGGIAAAVAENDSPELHCEDTSKVGQGLSHPEIVQLVAEAGPSLVNELSGIGVRFNTYVDARGKSRFDLGREGGHCRRRIVHAQDFTGFEIERGLLECVRSQPNVTISEEHFAMDLMLDHNGYCRGAYVFNRGTGRIELVRAGFTMLATGGIGQAYLHTTNPLIATGDGIAMGYRAGARVANMEFVQFHPTSLYGHSLRERAFLISEAVRGEGAILRTRDGNTFMERYHPDASLAPRDTVARAIDSEMKKRNDTYVLLDVTHLNPERVRQRFPNIHETCLGFGIDITRQPIPVVPAAHYVCGGLSANSWGETSVPGLFVAGECACSGLHGANRLASNSLLEALVFADRAAQRVAVLKPPSGDFVPRSPASFESPDENIIKTAAEVREKLRRAMWDYAGIVRSDAGLAEAGKILVGLRKSAVKFGHRLSVSCQEASNLLTVARLVVACAQRRPESRGLHYSKDHPHQDDRFRKDTIISREELEASDTGSD</sequence>
<proteinExistence type="inferred from homology"/>
<dbReference type="SUPFAM" id="SSF56425">
    <property type="entry name" value="Succinate dehydrogenase/fumarate reductase flavoprotein, catalytic domain"/>
    <property type="match status" value="1"/>
</dbReference>
<keyword evidence="5 11" id="KW-0285">Flavoprotein</keyword>
<comment type="function">
    <text evidence="11">Catalyzes the oxidation of L-aspartate to iminoaspartate.</text>
</comment>
<dbReference type="InterPro" id="IPR027477">
    <property type="entry name" value="Succ_DH/fumarate_Rdtase_cat_sf"/>
</dbReference>
<accession>A0A235BU09</accession>
<evidence type="ECO:0000256" key="8">
    <source>
        <dbReference type="ARBA" id="ARBA00023002"/>
    </source>
</evidence>
<dbReference type="InterPro" id="IPR003953">
    <property type="entry name" value="FAD-dep_OxRdtase_2_FAD-bd"/>
</dbReference>
<reference evidence="15 16" key="1">
    <citation type="submission" date="2017-07" db="EMBL/GenBank/DDBJ databases">
        <title>Recovery of genomes from metagenomes via a dereplication, aggregation, and scoring strategy.</title>
        <authorList>
            <person name="Sieber C.M."/>
            <person name="Probst A.J."/>
            <person name="Sharrar A."/>
            <person name="Thomas B.C."/>
            <person name="Hess M."/>
            <person name="Tringe S.G."/>
            <person name="Banfield J.F."/>
        </authorList>
    </citation>
    <scope>NUCLEOTIDE SEQUENCE [LARGE SCALE GENOMIC DNA]</scope>
    <source>
        <strain evidence="15">JGI_Cruoil_03_51_56</strain>
    </source>
</reference>
<evidence type="ECO:0000256" key="11">
    <source>
        <dbReference type="RuleBase" id="RU362049"/>
    </source>
</evidence>
<dbReference type="EMBL" id="NOZP01000085">
    <property type="protein sequence ID" value="OYD15724.1"/>
    <property type="molecule type" value="Genomic_DNA"/>
</dbReference>
<dbReference type="InterPro" id="IPR005288">
    <property type="entry name" value="NadB"/>
</dbReference>
<comment type="caution">
    <text evidence="15">The sequence shown here is derived from an EMBL/GenBank/DDBJ whole genome shotgun (WGS) entry which is preliminary data.</text>
</comment>
<dbReference type="AlphaFoldDB" id="A0A235BU09"/>
<evidence type="ECO:0000256" key="10">
    <source>
        <dbReference type="NCBIfam" id="TIGR00551"/>
    </source>
</evidence>
<dbReference type="FunFam" id="3.90.700.10:FF:000002">
    <property type="entry name" value="L-aspartate oxidase"/>
    <property type="match status" value="1"/>
</dbReference>
<dbReference type="UniPathway" id="UPA00253">
    <property type="reaction ID" value="UER00326"/>
</dbReference>
<feature type="domain" description="Fumarate reductase/succinate dehydrogenase flavoprotein-like C-terminal" evidence="14">
    <location>
        <begin position="432"/>
        <end position="525"/>
    </location>
</feature>
<dbReference type="EC" id="1.4.3.16" evidence="4 10"/>
<dbReference type="GO" id="GO:0008734">
    <property type="term" value="F:L-aspartate oxidase activity"/>
    <property type="evidence" value="ECO:0007669"/>
    <property type="project" value="UniProtKB-UniRule"/>
</dbReference>
<evidence type="ECO:0000256" key="6">
    <source>
        <dbReference type="ARBA" id="ARBA00022642"/>
    </source>
</evidence>
<dbReference type="SUPFAM" id="SSF46977">
    <property type="entry name" value="Succinate dehydrogenase/fumarate reductase flavoprotein C-terminal domain"/>
    <property type="match status" value="1"/>
</dbReference>
<dbReference type="PANTHER" id="PTHR42716">
    <property type="entry name" value="L-ASPARTATE OXIDASE"/>
    <property type="match status" value="1"/>
</dbReference>
<dbReference type="PANTHER" id="PTHR42716:SF2">
    <property type="entry name" value="L-ASPARTATE OXIDASE, CHLOROPLASTIC"/>
    <property type="match status" value="1"/>
</dbReference>
<dbReference type="GO" id="GO:0009435">
    <property type="term" value="P:NAD+ biosynthetic process"/>
    <property type="evidence" value="ECO:0007669"/>
    <property type="project" value="UniProtKB-UniPathway"/>
</dbReference>
<evidence type="ECO:0000313" key="16">
    <source>
        <dbReference type="Proteomes" id="UP000215559"/>
    </source>
</evidence>
<comment type="similarity">
    <text evidence="3 11">Belongs to the FAD-dependent oxidoreductase 2 family. NadB subfamily.</text>
</comment>
<comment type="pathway">
    <text evidence="2 11">Cofactor biosynthesis; NAD(+) biosynthesis; iminoaspartate from L-aspartate (oxidase route): step 1/1.</text>
</comment>
<keyword evidence="8 11" id="KW-0560">Oxidoreductase</keyword>
<organism evidence="15 16">
    <name type="scientific">candidate division WOR-3 bacterium JGI_Cruoil_03_51_56</name>
    <dbReference type="NCBI Taxonomy" id="1973747"/>
    <lineage>
        <taxon>Bacteria</taxon>
        <taxon>Bacteria division WOR-3</taxon>
    </lineage>
</organism>
<dbReference type="NCBIfam" id="TIGR00551">
    <property type="entry name" value="nadB"/>
    <property type="match status" value="1"/>
</dbReference>
<evidence type="ECO:0000256" key="1">
    <source>
        <dbReference type="ARBA" id="ARBA00001974"/>
    </source>
</evidence>
<dbReference type="InterPro" id="IPR036188">
    <property type="entry name" value="FAD/NAD-bd_sf"/>
</dbReference>
<evidence type="ECO:0000256" key="4">
    <source>
        <dbReference type="ARBA" id="ARBA00012173"/>
    </source>
</evidence>
<dbReference type="Gene3D" id="3.50.50.60">
    <property type="entry name" value="FAD/NAD(P)-binding domain"/>
    <property type="match status" value="1"/>
</dbReference>
<evidence type="ECO:0000313" key="15">
    <source>
        <dbReference type="EMBL" id="OYD15724.1"/>
    </source>
</evidence>
<dbReference type="SUPFAM" id="SSF51905">
    <property type="entry name" value="FAD/NAD(P)-binding domain"/>
    <property type="match status" value="1"/>
</dbReference>
<keyword evidence="6 11" id="KW-0662">Pyridine nucleotide biosynthesis</keyword>
<dbReference type="Gene3D" id="1.20.58.100">
    <property type="entry name" value="Fumarate reductase/succinate dehydrogenase flavoprotein-like, C-terminal domain"/>
    <property type="match status" value="1"/>
</dbReference>
<dbReference type="InterPro" id="IPR015939">
    <property type="entry name" value="Fum_Rdtase/Succ_DH_flav-like_C"/>
</dbReference>
<feature type="region of interest" description="Disordered" evidence="12">
    <location>
        <begin position="500"/>
        <end position="520"/>
    </location>
</feature>
<feature type="domain" description="FAD-dependent oxidoreductase 2 FAD-binding" evidence="13">
    <location>
        <begin position="7"/>
        <end position="385"/>
    </location>
</feature>